<evidence type="ECO:0000256" key="2">
    <source>
        <dbReference type="ARBA" id="ARBA00006582"/>
    </source>
</evidence>
<protein>
    <recommendedName>
        <fullName evidence="8">VASt domain-containing protein</fullName>
    </recommendedName>
</protein>
<evidence type="ECO:0000256" key="6">
    <source>
        <dbReference type="ARBA" id="ARBA00037847"/>
    </source>
</evidence>
<dbReference type="OMA" id="DNWEPVS"/>
<dbReference type="GO" id="GO:0044233">
    <property type="term" value="C:mitochondria-associated endoplasmic reticulum membrane contact site"/>
    <property type="evidence" value="ECO:0007669"/>
    <property type="project" value="EnsemblFungi"/>
</dbReference>
<dbReference type="RefSeq" id="XP_003671191.2">
    <property type="nucleotide sequence ID" value="XM_003671143.2"/>
</dbReference>
<dbReference type="Gene3D" id="2.30.29.30">
    <property type="entry name" value="Pleckstrin-homology domain (PH domain)/Phosphotyrosine-binding domain (PTB)"/>
    <property type="match status" value="1"/>
</dbReference>
<feature type="compositionally biased region" description="Acidic residues" evidence="7">
    <location>
        <begin position="1"/>
        <end position="12"/>
    </location>
</feature>
<dbReference type="CDD" id="cd13220">
    <property type="entry name" value="PH-GRAM_GRAMDC"/>
    <property type="match status" value="1"/>
</dbReference>
<evidence type="ECO:0000256" key="7">
    <source>
        <dbReference type="SAM" id="MobiDB-lite"/>
    </source>
</evidence>
<dbReference type="eggNOG" id="KOG1032">
    <property type="taxonomic scope" value="Eukaryota"/>
</dbReference>
<feature type="compositionally biased region" description="Low complexity" evidence="7">
    <location>
        <begin position="186"/>
        <end position="196"/>
    </location>
</feature>
<dbReference type="GeneID" id="11497344"/>
<evidence type="ECO:0000256" key="1">
    <source>
        <dbReference type="ARBA" id="ARBA00004586"/>
    </source>
</evidence>
<dbReference type="InterPro" id="IPR011993">
    <property type="entry name" value="PH-like_dom_sf"/>
</dbReference>
<gene>
    <name evidence="9" type="primary">NDAI0G01720</name>
    <name evidence="9" type="ordered locus">NDAI_0G01720</name>
</gene>
<keyword evidence="4" id="KW-1133">Transmembrane helix</keyword>
<organism evidence="9 10">
    <name type="scientific">Naumovozyma dairenensis (strain ATCC 10597 / BCRC 20456 / CBS 421 / NBRC 0211 / NRRL Y-12639)</name>
    <name type="common">Saccharomyces dairenensis</name>
    <dbReference type="NCBI Taxonomy" id="1071378"/>
    <lineage>
        <taxon>Eukaryota</taxon>
        <taxon>Fungi</taxon>
        <taxon>Dikarya</taxon>
        <taxon>Ascomycota</taxon>
        <taxon>Saccharomycotina</taxon>
        <taxon>Saccharomycetes</taxon>
        <taxon>Saccharomycetales</taxon>
        <taxon>Saccharomycetaceae</taxon>
        <taxon>Naumovozyma</taxon>
    </lineage>
</organism>
<evidence type="ECO:0000256" key="5">
    <source>
        <dbReference type="ARBA" id="ARBA00023136"/>
    </source>
</evidence>
<accession>G0WDT7</accession>
<dbReference type="PANTHER" id="PTHR23319:SF4">
    <property type="entry name" value="GRAM DOMAIN CONTAINING 1B, ISOFORM E"/>
    <property type="match status" value="1"/>
</dbReference>
<dbReference type="Proteomes" id="UP000000689">
    <property type="component" value="Chromosome 7"/>
</dbReference>
<feature type="compositionally biased region" description="Basic residues" evidence="7">
    <location>
        <begin position="176"/>
        <end position="185"/>
    </location>
</feature>
<evidence type="ECO:0000313" key="9">
    <source>
        <dbReference type="EMBL" id="CCD25948.2"/>
    </source>
</evidence>
<feature type="compositionally biased region" description="Polar residues" evidence="7">
    <location>
        <begin position="146"/>
        <end position="165"/>
    </location>
</feature>
<dbReference type="KEGG" id="ndi:NDAI_0G01720"/>
<keyword evidence="10" id="KW-1185">Reference proteome</keyword>
<feature type="region of interest" description="Disordered" evidence="7">
    <location>
        <begin position="146"/>
        <end position="204"/>
    </location>
</feature>
<dbReference type="GO" id="GO:0032934">
    <property type="term" value="F:sterol binding"/>
    <property type="evidence" value="ECO:0007669"/>
    <property type="project" value="TreeGrafter"/>
</dbReference>
<name>G0WDT7_NAUDC</name>
<dbReference type="GO" id="GO:0140268">
    <property type="term" value="C:endoplasmic reticulum-plasma membrane contact site"/>
    <property type="evidence" value="ECO:0007669"/>
    <property type="project" value="TreeGrafter"/>
</dbReference>
<feature type="domain" description="VASt" evidence="8">
    <location>
        <begin position="497"/>
        <end position="675"/>
    </location>
</feature>
<dbReference type="GO" id="GO:0032366">
    <property type="term" value="P:intracellular sterol transport"/>
    <property type="evidence" value="ECO:0007669"/>
    <property type="project" value="TreeGrafter"/>
</dbReference>
<feature type="compositionally biased region" description="Basic and acidic residues" evidence="7">
    <location>
        <begin position="92"/>
        <end position="104"/>
    </location>
</feature>
<comment type="subcellular location">
    <subcellularLocation>
        <location evidence="6">Endomembrane system</location>
        <topology evidence="6">Single-pass membrane protein</topology>
    </subcellularLocation>
    <subcellularLocation>
        <location evidence="1">Endoplasmic reticulum membrane</location>
    </subcellularLocation>
</comment>
<dbReference type="Pfam" id="PF16016">
    <property type="entry name" value="VASt"/>
    <property type="match status" value="1"/>
</dbReference>
<dbReference type="AlphaFoldDB" id="G0WDT7"/>
<dbReference type="Pfam" id="PF02893">
    <property type="entry name" value="GRAM"/>
    <property type="match status" value="1"/>
</dbReference>
<dbReference type="GO" id="GO:0005789">
    <property type="term" value="C:endoplasmic reticulum membrane"/>
    <property type="evidence" value="ECO:0007669"/>
    <property type="project" value="UniProtKB-SubCell"/>
</dbReference>
<dbReference type="HOGENOM" id="CLU_015638_1_1_1"/>
<dbReference type="PROSITE" id="PS51778">
    <property type="entry name" value="VAST"/>
    <property type="match status" value="1"/>
</dbReference>
<dbReference type="OrthoDB" id="2162691at2759"/>
<keyword evidence="3" id="KW-0812">Transmembrane</keyword>
<feature type="region of interest" description="Disordered" evidence="7">
    <location>
        <begin position="1"/>
        <end position="122"/>
    </location>
</feature>
<dbReference type="SMART" id="SM00568">
    <property type="entry name" value="GRAM"/>
    <property type="match status" value="1"/>
</dbReference>
<dbReference type="EMBL" id="HE580273">
    <property type="protein sequence ID" value="CCD25948.2"/>
    <property type="molecule type" value="Genomic_DNA"/>
</dbReference>
<dbReference type="GO" id="GO:0005886">
    <property type="term" value="C:plasma membrane"/>
    <property type="evidence" value="ECO:0007669"/>
    <property type="project" value="TreeGrafter"/>
</dbReference>
<dbReference type="GO" id="GO:0032541">
    <property type="term" value="C:cortical endoplasmic reticulum"/>
    <property type="evidence" value="ECO:0007669"/>
    <property type="project" value="TreeGrafter"/>
</dbReference>
<dbReference type="GO" id="GO:0005739">
    <property type="term" value="C:mitochondrion"/>
    <property type="evidence" value="ECO:0007669"/>
    <property type="project" value="TreeGrafter"/>
</dbReference>
<dbReference type="InterPro" id="IPR004182">
    <property type="entry name" value="GRAM"/>
</dbReference>
<sequence length="764" mass="86237">MSDSNSDSDFDNWEPVSEIEKNTSTRDVVSGTKTDDITNGEQGESLEEAFQFPPSNNDDTKVDSSSIATSGSTARNKKVEDKQLQDESNNVKTEERNVKNKADLSIDTSISNESDTSPSRISISSPSFISEMFSSFRAPSTNLISTTNDGLTNSQPVKSPTSPNIISHRREQSISSKRKANRNRRVSSVSSQLSNNTINSNLTMSSTTAGNIQEDMATTATPSSSSGIIVESPLQKAEKPKEVIEHLNNMSSSSSLTATPPSTATAAAASYDTKLYKDTKFLDTTYRYASDERNQEFHSLFPQVPEDDNLLDEFNCSLSKEFLYQGKLYISESFLCFNSKMLTWVAKEMIPFDKIVFFQKTSTAGLFNNAISIELDNDTKVQFNGFNSRDYTYDFIKDIWSKNLLSEEEGGHECKELLDLEPTSPSPTPNNEKESIDGIANENENTESISKNKREIETHSSIRQKTVFKFKPNLDFQYDGPHYFHETKFPYSPEDNNEYVLTELELSAPPGIIFEMMFSELNHSYVFKYLKSQDSSKISKFTKFNPSTDTIEDGESTHLSRTYNYEKALHFPAGPKSTTCYTTETIIHKDFKDYIMVINSTKTPNVPSGNNFQTQTRFMFRWASETRCIMKISFWIEWSGSSWIKSMVESNCKTTQIAATKDIIKIIQEFTTENVIEVEEEVIESKNIVPKTIDNIPSKPEKSVYPQTAIATTANITDTNNDITKLLLVIGILLLLLNITYQRRLNKSINEIKNILQAEKRNRQ</sequence>
<feature type="region of interest" description="Disordered" evidence="7">
    <location>
        <begin position="418"/>
        <end position="457"/>
    </location>
</feature>
<dbReference type="InterPro" id="IPR031968">
    <property type="entry name" value="VASt"/>
</dbReference>
<feature type="compositionally biased region" description="Polar residues" evidence="7">
    <location>
        <begin position="106"/>
        <end position="116"/>
    </location>
</feature>
<dbReference type="GO" id="GO:0120015">
    <property type="term" value="F:sterol transfer activity"/>
    <property type="evidence" value="ECO:0007669"/>
    <property type="project" value="TreeGrafter"/>
</dbReference>
<keyword evidence="5" id="KW-0472">Membrane</keyword>
<proteinExistence type="inferred from homology"/>
<feature type="compositionally biased region" description="Polar residues" evidence="7">
    <location>
        <begin position="53"/>
        <end position="74"/>
    </location>
</feature>
<dbReference type="GO" id="GO:0071561">
    <property type="term" value="C:nucleus-vacuole junction"/>
    <property type="evidence" value="ECO:0007669"/>
    <property type="project" value="EnsemblFungi"/>
</dbReference>
<reference evidence="9 10" key="1">
    <citation type="journal article" date="2011" name="Proc. Natl. Acad. Sci. U.S.A.">
        <title>Evolutionary erosion of yeast sex chromosomes by mating-type switching accidents.</title>
        <authorList>
            <person name="Gordon J.L."/>
            <person name="Armisen D."/>
            <person name="Proux-Wera E."/>
            <person name="Oheigeartaigh S.S."/>
            <person name="Byrne K.P."/>
            <person name="Wolfe K.H."/>
        </authorList>
    </citation>
    <scope>NUCLEOTIDE SEQUENCE [LARGE SCALE GENOMIC DNA]</scope>
    <source>
        <strain evidence="10">ATCC 10597 / BCRC 20456 / CBS 421 / NBRC 0211 / NRRL Y-12639</strain>
    </source>
</reference>
<evidence type="ECO:0000259" key="8">
    <source>
        <dbReference type="PROSITE" id="PS51778"/>
    </source>
</evidence>
<evidence type="ECO:0000256" key="4">
    <source>
        <dbReference type="ARBA" id="ARBA00022989"/>
    </source>
</evidence>
<comment type="similarity">
    <text evidence="2">Belongs to the YSP2 family.</text>
</comment>
<dbReference type="InterPro" id="IPR051482">
    <property type="entry name" value="Cholesterol_transport"/>
</dbReference>
<dbReference type="PANTHER" id="PTHR23319">
    <property type="entry name" value="GRAM DOMAIN CONTAINING 1B, ISOFORM E"/>
    <property type="match status" value="1"/>
</dbReference>
<evidence type="ECO:0000256" key="3">
    <source>
        <dbReference type="ARBA" id="ARBA00022692"/>
    </source>
</evidence>
<evidence type="ECO:0000313" key="10">
    <source>
        <dbReference type="Proteomes" id="UP000000689"/>
    </source>
</evidence>